<dbReference type="CDD" id="cd03145">
    <property type="entry name" value="GAT1_cyanophycinase"/>
    <property type="match status" value="1"/>
</dbReference>
<dbReference type="PANTHER" id="PTHR36175:SF1">
    <property type="entry name" value="CYANOPHYCINASE"/>
    <property type="match status" value="1"/>
</dbReference>
<reference evidence="7" key="1">
    <citation type="submission" date="2022-03" db="EMBL/GenBank/DDBJ databases">
        <title>De novo assembled genomes of Belliella spp. (Cyclobacteriaceae) strains.</title>
        <authorList>
            <person name="Szabo A."/>
            <person name="Korponai K."/>
            <person name="Felfoldi T."/>
        </authorList>
    </citation>
    <scope>NUCLEOTIDE SEQUENCE</scope>
    <source>
        <strain evidence="7">DSM 111903</strain>
    </source>
</reference>
<feature type="signal peptide" evidence="6">
    <location>
        <begin position="1"/>
        <end position="22"/>
    </location>
</feature>
<evidence type="ECO:0000256" key="6">
    <source>
        <dbReference type="SAM" id="SignalP"/>
    </source>
</evidence>
<name>A0ABS9VAK9_9BACT</name>
<evidence type="ECO:0000256" key="2">
    <source>
        <dbReference type="ARBA" id="ARBA00022670"/>
    </source>
</evidence>
<dbReference type="InterPro" id="IPR005320">
    <property type="entry name" value="Peptidase_S51"/>
</dbReference>
<keyword evidence="2" id="KW-0645">Protease</keyword>
<dbReference type="Pfam" id="PF03575">
    <property type="entry name" value="Peptidase_S51"/>
    <property type="match status" value="1"/>
</dbReference>
<keyword evidence="3" id="KW-0378">Hydrolase</keyword>
<dbReference type="PANTHER" id="PTHR36175">
    <property type="entry name" value="CYANOPHYCINASE"/>
    <property type="match status" value="1"/>
</dbReference>
<feature type="region of interest" description="Disordered" evidence="5">
    <location>
        <begin position="25"/>
        <end position="47"/>
    </location>
</feature>
<accession>A0ABS9VAK9</accession>
<keyword evidence="8" id="KW-1185">Reference proteome</keyword>
<protein>
    <submittedName>
        <fullName evidence="7">Cyanophycinase</fullName>
    </submittedName>
</protein>
<dbReference type="Gene3D" id="3.40.50.880">
    <property type="match status" value="1"/>
</dbReference>
<organism evidence="7 8">
    <name type="scientific">Belliella alkalica</name>
    <dbReference type="NCBI Taxonomy" id="1730871"/>
    <lineage>
        <taxon>Bacteria</taxon>
        <taxon>Pseudomonadati</taxon>
        <taxon>Bacteroidota</taxon>
        <taxon>Cytophagia</taxon>
        <taxon>Cytophagales</taxon>
        <taxon>Cyclobacteriaceae</taxon>
        <taxon>Belliella</taxon>
    </lineage>
</organism>
<feature type="chain" id="PRO_5045445572" evidence="6">
    <location>
        <begin position="23"/>
        <end position="347"/>
    </location>
</feature>
<evidence type="ECO:0000313" key="7">
    <source>
        <dbReference type="EMBL" id="MCH7413436.1"/>
    </source>
</evidence>
<dbReference type="Proteomes" id="UP001165430">
    <property type="component" value="Unassembled WGS sequence"/>
</dbReference>
<dbReference type="SUPFAM" id="SSF52317">
    <property type="entry name" value="Class I glutamine amidotransferase-like"/>
    <property type="match status" value="1"/>
</dbReference>
<gene>
    <name evidence="7" type="ORF">MM213_08070</name>
</gene>
<keyword evidence="6" id="KW-0732">Signal</keyword>
<dbReference type="RefSeq" id="WP_241411198.1">
    <property type="nucleotide sequence ID" value="NZ_JAKZGO010000005.1"/>
</dbReference>
<evidence type="ECO:0000256" key="5">
    <source>
        <dbReference type="SAM" id="MobiDB-lite"/>
    </source>
</evidence>
<evidence type="ECO:0000256" key="4">
    <source>
        <dbReference type="ARBA" id="ARBA00022825"/>
    </source>
</evidence>
<evidence type="ECO:0000256" key="3">
    <source>
        <dbReference type="ARBA" id="ARBA00022801"/>
    </source>
</evidence>
<evidence type="ECO:0000313" key="8">
    <source>
        <dbReference type="Proteomes" id="UP001165430"/>
    </source>
</evidence>
<sequence>MKRLVLNILLFFAIIVHISACSESGITPPPSPNEDRNPYSLGKIGSQEDSKVVSETGVVLMGGSTDVDQAFRWMIEKSGGGDFVVIRVTGGSAYNSYINSLGNVNSVETLRIDSRNAANDERVFETLKNAEAVFIAGGDQSNYLRFWEDTKVEEALQYLIHEKKIPIGGTSAGCAIMGEFVYTGENGSIISAEALANPFDERLTVRKSSLINHPLLKNTITDQHFSERSREGRLVAFMARLKSQVGENQSVRAIAVDERTAVLIDKDGGLTIAGENQAIFLEENDIMASPEILTSGSPLTWYLEGQALRVFNGKSSDGLLGINLQEWNFGWLGFWATKEGMLNVILD</sequence>
<keyword evidence="4" id="KW-0720">Serine protease</keyword>
<dbReference type="EMBL" id="JAKZGO010000005">
    <property type="protein sequence ID" value="MCH7413436.1"/>
    <property type="molecule type" value="Genomic_DNA"/>
</dbReference>
<proteinExistence type="inferred from homology"/>
<comment type="similarity">
    <text evidence="1">Belongs to the peptidase S51 family.</text>
</comment>
<comment type="caution">
    <text evidence="7">The sequence shown here is derived from an EMBL/GenBank/DDBJ whole genome shotgun (WGS) entry which is preliminary data.</text>
</comment>
<evidence type="ECO:0000256" key="1">
    <source>
        <dbReference type="ARBA" id="ARBA00006534"/>
    </source>
</evidence>
<dbReference type="InterPro" id="IPR029062">
    <property type="entry name" value="Class_I_gatase-like"/>
</dbReference>